<feature type="transmembrane region" description="Helical" evidence="1">
    <location>
        <begin position="47"/>
        <end position="67"/>
    </location>
</feature>
<evidence type="ECO:0000313" key="2">
    <source>
        <dbReference type="EMBL" id="KAK9727932.1"/>
    </source>
</evidence>
<evidence type="ECO:0000256" key="1">
    <source>
        <dbReference type="SAM" id="Phobius"/>
    </source>
</evidence>
<sequence>MSAVNNKQLQSLSEEYVHCHYRVCGKHFAKEDVDYKNSLKKTARPRLFLPTRISISLGTLMIFLPYLKEIAQYLITYIENNVVSNKNF</sequence>
<keyword evidence="1" id="KW-1133">Transmembrane helix</keyword>
<dbReference type="AlphaFoldDB" id="A0AAW1L403"/>
<evidence type="ECO:0008006" key="4">
    <source>
        <dbReference type="Google" id="ProtNLM"/>
    </source>
</evidence>
<dbReference type="EMBL" id="JASPKY010000174">
    <property type="protein sequence ID" value="KAK9727932.1"/>
    <property type="molecule type" value="Genomic_DNA"/>
</dbReference>
<organism evidence="2 3">
    <name type="scientific">Popillia japonica</name>
    <name type="common">Japanese beetle</name>
    <dbReference type="NCBI Taxonomy" id="7064"/>
    <lineage>
        <taxon>Eukaryota</taxon>
        <taxon>Metazoa</taxon>
        <taxon>Ecdysozoa</taxon>
        <taxon>Arthropoda</taxon>
        <taxon>Hexapoda</taxon>
        <taxon>Insecta</taxon>
        <taxon>Pterygota</taxon>
        <taxon>Neoptera</taxon>
        <taxon>Endopterygota</taxon>
        <taxon>Coleoptera</taxon>
        <taxon>Polyphaga</taxon>
        <taxon>Scarabaeiformia</taxon>
        <taxon>Scarabaeidae</taxon>
        <taxon>Rutelinae</taxon>
        <taxon>Popillia</taxon>
    </lineage>
</organism>
<dbReference type="Proteomes" id="UP001458880">
    <property type="component" value="Unassembled WGS sequence"/>
</dbReference>
<proteinExistence type="predicted"/>
<accession>A0AAW1L403</accession>
<keyword evidence="1" id="KW-0812">Transmembrane</keyword>
<keyword evidence="1" id="KW-0472">Membrane</keyword>
<reference evidence="2 3" key="1">
    <citation type="journal article" date="2024" name="BMC Genomics">
        <title>De novo assembly and annotation of Popillia japonica's genome with initial clues to its potential as an invasive pest.</title>
        <authorList>
            <person name="Cucini C."/>
            <person name="Boschi S."/>
            <person name="Funari R."/>
            <person name="Cardaioli E."/>
            <person name="Iannotti N."/>
            <person name="Marturano G."/>
            <person name="Paoli F."/>
            <person name="Bruttini M."/>
            <person name="Carapelli A."/>
            <person name="Frati F."/>
            <person name="Nardi F."/>
        </authorList>
    </citation>
    <scope>NUCLEOTIDE SEQUENCE [LARGE SCALE GENOMIC DNA]</scope>
    <source>
        <strain evidence="2">DMR45628</strain>
    </source>
</reference>
<keyword evidence="3" id="KW-1185">Reference proteome</keyword>
<name>A0AAW1L403_POPJA</name>
<protein>
    <recommendedName>
        <fullName evidence="4">THAP-type domain-containing protein</fullName>
    </recommendedName>
</protein>
<comment type="caution">
    <text evidence="2">The sequence shown here is derived from an EMBL/GenBank/DDBJ whole genome shotgun (WGS) entry which is preliminary data.</text>
</comment>
<gene>
    <name evidence="2" type="ORF">QE152_g18923</name>
</gene>
<evidence type="ECO:0000313" key="3">
    <source>
        <dbReference type="Proteomes" id="UP001458880"/>
    </source>
</evidence>